<feature type="transmembrane region" description="Helical" evidence="7">
    <location>
        <begin position="39"/>
        <end position="60"/>
    </location>
</feature>
<feature type="transmembrane region" description="Helical" evidence="7">
    <location>
        <begin position="196"/>
        <end position="217"/>
    </location>
</feature>
<dbReference type="GO" id="GO:0030424">
    <property type="term" value="C:axon"/>
    <property type="evidence" value="ECO:0007669"/>
    <property type="project" value="TreeGrafter"/>
</dbReference>
<keyword evidence="10" id="KW-1185">Reference proteome</keyword>
<dbReference type="Gene3D" id="1.10.287.70">
    <property type="match status" value="1"/>
</dbReference>
<evidence type="ECO:0000313" key="10">
    <source>
        <dbReference type="Proteomes" id="UP001364617"/>
    </source>
</evidence>
<keyword evidence="4 7" id="KW-1133">Transmembrane helix</keyword>
<dbReference type="SUPFAM" id="SSF81324">
    <property type="entry name" value="Voltage-gated potassium channels"/>
    <property type="match status" value="1"/>
</dbReference>
<keyword evidence="2" id="KW-0813">Transport</keyword>
<comment type="caution">
    <text evidence="9">The sequence shown here is derived from an EMBL/GenBank/DDBJ whole genome shotgun (WGS) entry which is preliminary data.</text>
</comment>
<dbReference type="GO" id="GO:0005249">
    <property type="term" value="F:voltage-gated potassium channel activity"/>
    <property type="evidence" value="ECO:0007669"/>
    <property type="project" value="TreeGrafter"/>
</dbReference>
<sequence>MNESSWVIAVNPLDKDLNEAKKEESKWVLNPRSHFRHYYLVYMVVLTFVNLITIPLDMAFSEDMHGSAHTYWVAFNVFSDIMFCVDVGLNFRMGIFSEDGQAILDPKLIRKDYFTSWFVPDVVAAFPVDIIIIIVEHFYHADTTSLVASKFVRMLMFVRILSLIRLLRVPKLLRFCFELESVSDVQLEEVKKLCRLAFVFLMMVLIWHWNTCVQYFISLMEEFPQDCWVVEKKIENTSIGEKYSYASFRALSQMTWTSFDSPKRVDERWIAIVSMVIGFIMCSAFISCLITAFGSMSATGNAYKINQLQSSTMFKRLPRVLRQRTTAQYKWHWDKQNILDTVSEQLRKDIMAEICSNLLHKDMFLLNKEFTEAILIKLDHEFFNAGDIIIHQNAQPDKMFIIDSGRVLVRNEDFQMELGDGDNIGEIGFLFGERQLATFSALTTCSVFTLSLEDFQVIEKEFPHVVNELREEAQRKKYLK</sequence>
<dbReference type="Pfam" id="PF00520">
    <property type="entry name" value="Ion_trans"/>
    <property type="match status" value="1"/>
</dbReference>
<proteinExistence type="predicted"/>
<dbReference type="PANTHER" id="PTHR45689:SF8">
    <property type="entry name" value="POTASSIUM_SODIUM HYPERPOLARIZATION-ACTIVATED CYCLIC NUCLEOTIDE-GATED CHANNEL 2-LIKE"/>
    <property type="match status" value="1"/>
</dbReference>
<comment type="subcellular location">
    <subcellularLocation>
        <location evidence="1">Membrane</location>
        <topology evidence="1">Multi-pass membrane protein</topology>
    </subcellularLocation>
</comment>
<evidence type="ECO:0000256" key="2">
    <source>
        <dbReference type="ARBA" id="ARBA00022448"/>
    </source>
</evidence>
<organism evidence="9 10">
    <name type="scientific">Phoxinus phoxinus</name>
    <name type="common">Eurasian minnow</name>
    <dbReference type="NCBI Taxonomy" id="58324"/>
    <lineage>
        <taxon>Eukaryota</taxon>
        <taxon>Metazoa</taxon>
        <taxon>Chordata</taxon>
        <taxon>Craniata</taxon>
        <taxon>Vertebrata</taxon>
        <taxon>Euteleostomi</taxon>
        <taxon>Actinopterygii</taxon>
        <taxon>Neopterygii</taxon>
        <taxon>Teleostei</taxon>
        <taxon>Ostariophysi</taxon>
        <taxon>Cypriniformes</taxon>
        <taxon>Leuciscidae</taxon>
        <taxon>Phoxininae</taxon>
        <taxon>Phoxinus</taxon>
    </lineage>
</organism>
<evidence type="ECO:0000256" key="5">
    <source>
        <dbReference type="ARBA" id="ARBA00023065"/>
    </source>
</evidence>
<feature type="domain" description="Cyclic nucleotide-binding" evidence="8">
    <location>
        <begin position="366"/>
        <end position="476"/>
    </location>
</feature>
<dbReference type="Gene3D" id="2.60.120.10">
    <property type="entry name" value="Jelly Rolls"/>
    <property type="match status" value="1"/>
</dbReference>
<keyword evidence="5" id="KW-0406">Ion transport</keyword>
<feature type="transmembrane region" description="Helical" evidence="7">
    <location>
        <begin position="72"/>
        <end position="92"/>
    </location>
</feature>
<reference evidence="9 10" key="1">
    <citation type="submission" date="2024-02" db="EMBL/GenBank/DDBJ databases">
        <title>Chromosome-level genome assembly of the Eurasian Minnow (Phoxinus phoxinus).</title>
        <authorList>
            <person name="Oriowo T.O."/>
            <person name="Martin S."/>
            <person name="Stange M."/>
            <person name="Chrysostomakis Y."/>
            <person name="Brown T."/>
            <person name="Winkler S."/>
            <person name="Kukowka S."/>
            <person name="Myers E.W."/>
            <person name="Bohne A."/>
        </authorList>
    </citation>
    <scope>NUCLEOTIDE SEQUENCE [LARGE SCALE GENOMIC DNA]</scope>
    <source>
        <strain evidence="9">ZFMK-TIS-60720</strain>
        <tissue evidence="9">Whole Organism</tissue>
    </source>
</reference>
<evidence type="ECO:0000256" key="4">
    <source>
        <dbReference type="ARBA" id="ARBA00022989"/>
    </source>
</evidence>
<dbReference type="InterPro" id="IPR014710">
    <property type="entry name" value="RmlC-like_jellyroll"/>
</dbReference>
<dbReference type="GO" id="GO:0030425">
    <property type="term" value="C:dendrite"/>
    <property type="evidence" value="ECO:0007669"/>
    <property type="project" value="TreeGrafter"/>
</dbReference>
<dbReference type="InterPro" id="IPR000595">
    <property type="entry name" value="cNMP-bd_dom"/>
</dbReference>
<dbReference type="GO" id="GO:0035725">
    <property type="term" value="P:sodium ion transmembrane transport"/>
    <property type="evidence" value="ECO:0007669"/>
    <property type="project" value="TreeGrafter"/>
</dbReference>
<name>A0AAN9D159_9TELE</name>
<evidence type="ECO:0000256" key="6">
    <source>
        <dbReference type="ARBA" id="ARBA00023136"/>
    </source>
</evidence>
<dbReference type="InterPro" id="IPR005821">
    <property type="entry name" value="Ion_trans_dom"/>
</dbReference>
<dbReference type="PANTHER" id="PTHR45689">
    <property type="entry name" value="I[[H]] CHANNEL, ISOFORM E"/>
    <property type="match status" value="1"/>
</dbReference>
<dbReference type="Pfam" id="PF00027">
    <property type="entry name" value="cNMP_binding"/>
    <property type="match status" value="1"/>
</dbReference>
<feature type="transmembrane region" description="Helical" evidence="7">
    <location>
        <begin position="269"/>
        <end position="294"/>
    </location>
</feature>
<dbReference type="CDD" id="cd00038">
    <property type="entry name" value="CAP_ED"/>
    <property type="match status" value="1"/>
</dbReference>
<dbReference type="SMART" id="SM00100">
    <property type="entry name" value="cNMP"/>
    <property type="match status" value="1"/>
</dbReference>
<dbReference type="GO" id="GO:0098855">
    <property type="term" value="C:HCN channel complex"/>
    <property type="evidence" value="ECO:0007669"/>
    <property type="project" value="TreeGrafter"/>
</dbReference>
<evidence type="ECO:0000313" key="9">
    <source>
        <dbReference type="EMBL" id="KAK7154986.1"/>
    </source>
</evidence>
<evidence type="ECO:0000256" key="7">
    <source>
        <dbReference type="SAM" id="Phobius"/>
    </source>
</evidence>
<keyword evidence="3 7" id="KW-0812">Transmembrane</keyword>
<dbReference type="PROSITE" id="PS50042">
    <property type="entry name" value="CNMP_BINDING_3"/>
    <property type="match status" value="1"/>
</dbReference>
<dbReference type="AlphaFoldDB" id="A0AAN9D159"/>
<keyword evidence="6 7" id="KW-0472">Membrane</keyword>
<dbReference type="SUPFAM" id="SSF51206">
    <property type="entry name" value="cAMP-binding domain-like"/>
    <property type="match status" value="1"/>
</dbReference>
<dbReference type="InterPro" id="IPR051413">
    <property type="entry name" value="K/Na_HCN_channel"/>
</dbReference>
<feature type="transmembrane region" description="Helical" evidence="7">
    <location>
        <begin position="113"/>
        <end position="135"/>
    </location>
</feature>
<dbReference type="GO" id="GO:0003254">
    <property type="term" value="P:regulation of membrane depolarization"/>
    <property type="evidence" value="ECO:0007669"/>
    <property type="project" value="TreeGrafter"/>
</dbReference>
<evidence type="ECO:0000256" key="1">
    <source>
        <dbReference type="ARBA" id="ARBA00004141"/>
    </source>
</evidence>
<feature type="transmembrane region" description="Helical" evidence="7">
    <location>
        <begin position="147"/>
        <end position="167"/>
    </location>
</feature>
<accession>A0AAN9D159</accession>
<evidence type="ECO:0000259" key="8">
    <source>
        <dbReference type="PROSITE" id="PS50042"/>
    </source>
</evidence>
<dbReference type="InterPro" id="IPR018490">
    <property type="entry name" value="cNMP-bd_dom_sf"/>
</dbReference>
<dbReference type="EMBL" id="JAYKXH010000010">
    <property type="protein sequence ID" value="KAK7154986.1"/>
    <property type="molecule type" value="Genomic_DNA"/>
</dbReference>
<evidence type="ECO:0000256" key="3">
    <source>
        <dbReference type="ARBA" id="ARBA00022692"/>
    </source>
</evidence>
<dbReference type="Proteomes" id="UP001364617">
    <property type="component" value="Unassembled WGS sequence"/>
</dbReference>
<gene>
    <name evidence="9" type="ORF">R3I93_009821</name>
</gene>
<protein>
    <recommendedName>
        <fullName evidence="8">Cyclic nucleotide-binding domain-containing protein</fullName>
    </recommendedName>
</protein>